<evidence type="ECO:0000313" key="3">
    <source>
        <dbReference type="Proteomes" id="UP000271125"/>
    </source>
</evidence>
<dbReference type="InterPro" id="IPR015867">
    <property type="entry name" value="N-reg_PII/ATP_PRibTrfase_C"/>
</dbReference>
<dbReference type="Gene3D" id="3.30.70.120">
    <property type="match status" value="1"/>
</dbReference>
<dbReference type="InterPro" id="IPR003793">
    <property type="entry name" value="UPF0166"/>
</dbReference>
<proteinExistence type="inferred from homology"/>
<comment type="similarity">
    <text evidence="1">Belongs to the UPF0166 family.</text>
</comment>
<sequence length="122" mass="13566">MKNNSEAKLLRIFIGESDKIGNIPLYEAIVFKAKEEGLSGATVTKGIMGFGANSKINSAKLFTISQDFPLIVEVIDVENNSTGQLASILRSNGFNITRKILKYDARPFTTDELIKKIWQEIK</sequence>
<dbReference type="PANTHER" id="PTHR35983">
    <property type="entry name" value="UPF0166 PROTEIN TM_0021"/>
    <property type="match status" value="1"/>
</dbReference>
<dbReference type="Pfam" id="PF02641">
    <property type="entry name" value="DUF190"/>
    <property type="match status" value="1"/>
</dbReference>
<dbReference type="AlphaFoldDB" id="A0A660SES1"/>
<reference evidence="2 3" key="1">
    <citation type="submission" date="2018-06" db="EMBL/GenBank/DDBJ databases">
        <title>Extensive metabolic versatility and redundancy in microbially diverse, dynamic hydrothermal sediments.</title>
        <authorList>
            <person name="Dombrowski N."/>
            <person name="Teske A."/>
            <person name="Baker B.J."/>
        </authorList>
    </citation>
    <scope>NUCLEOTIDE SEQUENCE [LARGE SCALE GENOMIC DNA]</scope>
    <source>
        <strain evidence="2">B10_G13</strain>
    </source>
</reference>
<dbReference type="EMBL" id="QNBD01000203">
    <property type="protein sequence ID" value="RKX69289.1"/>
    <property type="molecule type" value="Genomic_DNA"/>
</dbReference>
<accession>A0A660SES1</accession>
<dbReference type="InterPro" id="IPR011322">
    <property type="entry name" value="N-reg_PII-like_a/b"/>
</dbReference>
<dbReference type="PANTHER" id="PTHR35983:SF1">
    <property type="entry name" value="UPF0166 PROTEIN TM_0021"/>
    <property type="match status" value="1"/>
</dbReference>
<protein>
    <submittedName>
        <fullName evidence="2">DUF190 domain-containing protein</fullName>
    </submittedName>
</protein>
<organism evidence="2 3">
    <name type="scientific">candidate division TA06 bacterium</name>
    <dbReference type="NCBI Taxonomy" id="2250710"/>
    <lineage>
        <taxon>Bacteria</taxon>
        <taxon>Bacteria division TA06</taxon>
    </lineage>
</organism>
<dbReference type="Proteomes" id="UP000271125">
    <property type="component" value="Unassembled WGS sequence"/>
</dbReference>
<comment type="caution">
    <text evidence="2">The sequence shown here is derived from an EMBL/GenBank/DDBJ whole genome shotgun (WGS) entry which is preliminary data.</text>
</comment>
<evidence type="ECO:0000313" key="2">
    <source>
        <dbReference type="EMBL" id="RKX69289.1"/>
    </source>
</evidence>
<name>A0A660SES1_UNCT6</name>
<dbReference type="SUPFAM" id="SSF54913">
    <property type="entry name" value="GlnB-like"/>
    <property type="match status" value="1"/>
</dbReference>
<gene>
    <name evidence="2" type="ORF">DRP43_04555</name>
</gene>
<evidence type="ECO:0000256" key="1">
    <source>
        <dbReference type="ARBA" id="ARBA00010554"/>
    </source>
</evidence>